<protein>
    <submittedName>
        <fullName evidence="2">Pyridine nucleotide-disulfide oxidoreductase</fullName>
    </submittedName>
</protein>
<dbReference type="PRINTS" id="PR00420">
    <property type="entry name" value="RNGMNOXGNASE"/>
</dbReference>
<dbReference type="InterPro" id="IPR050816">
    <property type="entry name" value="Flavin-dep_Halogenase_NPB"/>
</dbReference>
<accession>A0A928UYU6</accession>
<dbReference type="EMBL" id="PRDK01000005">
    <property type="protein sequence ID" value="MBE8713915.1"/>
    <property type="molecule type" value="Genomic_DNA"/>
</dbReference>
<dbReference type="GO" id="GO:0071949">
    <property type="term" value="F:FAD binding"/>
    <property type="evidence" value="ECO:0007669"/>
    <property type="project" value="InterPro"/>
</dbReference>
<keyword evidence="3" id="KW-1185">Reference proteome</keyword>
<reference evidence="2" key="1">
    <citation type="submission" date="2018-02" db="EMBL/GenBank/DDBJ databases">
        <authorList>
            <person name="Vasarhelyi B.M."/>
            <person name="Deshmukh S."/>
            <person name="Balint B."/>
            <person name="Kukolya J."/>
        </authorList>
    </citation>
    <scope>NUCLEOTIDE SEQUENCE</scope>
    <source>
        <strain evidence="2">KB22</strain>
    </source>
</reference>
<dbReference type="InterPro" id="IPR002938">
    <property type="entry name" value="FAD-bd"/>
</dbReference>
<dbReference type="PANTHER" id="PTHR43747:SF1">
    <property type="entry name" value="SLR1998 PROTEIN"/>
    <property type="match status" value="1"/>
</dbReference>
<dbReference type="Pfam" id="PF01494">
    <property type="entry name" value="FAD_binding_3"/>
    <property type="match status" value="1"/>
</dbReference>
<dbReference type="SUPFAM" id="SSF51905">
    <property type="entry name" value="FAD/NAD(P)-binding domain"/>
    <property type="match status" value="1"/>
</dbReference>
<proteinExistence type="predicted"/>
<gene>
    <name evidence="2" type="ORF">C4F49_09510</name>
</gene>
<dbReference type="PANTHER" id="PTHR43747">
    <property type="entry name" value="FAD-BINDING PROTEIN"/>
    <property type="match status" value="1"/>
</dbReference>
<comment type="caution">
    <text evidence="2">The sequence shown here is derived from an EMBL/GenBank/DDBJ whole genome shotgun (WGS) entry which is preliminary data.</text>
</comment>
<dbReference type="InterPro" id="IPR036188">
    <property type="entry name" value="FAD/NAD-bd_sf"/>
</dbReference>
<sequence length="413" mass="46504">MALEEVEILIIGAGPSGCVAAGYLHKMGSSIKVVEKSKFPRLVVGESLIPRVMDHFDEAGLLDALNSYNFQIKPGARFIKGDVINIFDFSDKFGEGRDWTWQIPRADFDYAMTQELERKGVDIQFETTVTAIEFDGSESVTTLIDKDGNERQIKAKFVIDCSGYGRVLPRLLQLDKPSQLNPHSAIFSHVVDINRPEGIEGTQISFDVLDTEVWLWVIPFSNGNTSLGIVANTDFIEELKENGSTARALEKAINLSDFYIKRFAGTEFLFEPVHLKNYSAAVTKMFGDGFALTGNSSEFLDPVFSSGVCFATESGILAAKLAYREVHGENVDWQVEFADYMQRGIDVFTTYVKEWYTGNLQTLFFHQPENLDVKRKICSVLAGYVWNEENPFVKKHDRVIKSMAYLLQQKMID</sequence>
<organism evidence="2 3">
    <name type="scientific">Sphingobacterium hungaricum</name>
    <dbReference type="NCBI Taxonomy" id="2082723"/>
    <lineage>
        <taxon>Bacteria</taxon>
        <taxon>Pseudomonadati</taxon>
        <taxon>Bacteroidota</taxon>
        <taxon>Sphingobacteriia</taxon>
        <taxon>Sphingobacteriales</taxon>
        <taxon>Sphingobacteriaceae</taxon>
        <taxon>Sphingobacterium</taxon>
    </lineage>
</organism>
<evidence type="ECO:0000313" key="3">
    <source>
        <dbReference type="Proteomes" id="UP000616201"/>
    </source>
</evidence>
<name>A0A928UYU6_9SPHI</name>
<feature type="domain" description="FAD-binding" evidence="1">
    <location>
        <begin position="5"/>
        <end position="165"/>
    </location>
</feature>
<dbReference type="AlphaFoldDB" id="A0A928UYU6"/>
<evidence type="ECO:0000259" key="1">
    <source>
        <dbReference type="Pfam" id="PF01494"/>
    </source>
</evidence>
<dbReference type="Gene3D" id="3.50.50.60">
    <property type="entry name" value="FAD/NAD(P)-binding domain"/>
    <property type="match status" value="1"/>
</dbReference>
<evidence type="ECO:0000313" key="2">
    <source>
        <dbReference type="EMBL" id="MBE8713915.1"/>
    </source>
</evidence>
<dbReference type="Proteomes" id="UP000616201">
    <property type="component" value="Unassembled WGS sequence"/>
</dbReference>
<dbReference type="RefSeq" id="WP_196934062.1">
    <property type="nucleotide sequence ID" value="NZ_MU158697.1"/>
</dbReference>